<dbReference type="InterPro" id="IPR014710">
    <property type="entry name" value="RmlC-like_jellyroll"/>
</dbReference>
<dbReference type="RefSeq" id="WP_284131876.1">
    <property type="nucleotide sequence ID" value="NZ_JASKYM010000001.1"/>
</dbReference>
<feature type="domain" description="HTH crp-type" evidence="5">
    <location>
        <begin position="120"/>
        <end position="194"/>
    </location>
</feature>
<dbReference type="SUPFAM" id="SSF51206">
    <property type="entry name" value="cAMP-binding domain-like"/>
    <property type="match status" value="1"/>
</dbReference>
<keyword evidence="7" id="KW-1185">Reference proteome</keyword>
<dbReference type="SMART" id="SM00100">
    <property type="entry name" value="cNMP"/>
    <property type="match status" value="1"/>
</dbReference>
<dbReference type="InterPro" id="IPR018490">
    <property type="entry name" value="cNMP-bd_dom_sf"/>
</dbReference>
<evidence type="ECO:0000313" key="6">
    <source>
        <dbReference type="EMBL" id="MDK2562100.1"/>
    </source>
</evidence>
<dbReference type="Pfam" id="PF00027">
    <property type="entry name" value="cNMP_binding"/>
    <property type="match status" value="1"/>
</dbReference>
<dbReference type="PRINTS" id="PR00034">
    <property type="entry name" value="HTHCRP"/>
</dbReference>
<evidence type="ECO:0000256" key="2">
    <source>
        <dbReference type="ARBA" id="ARBA00023125"/>
    </source>
</evidence>
<comment type="caution">
    <text evidence="6">The sequence shown here is derived from an EMBL/GenBank/DDBJ whole genome shotgun (WGS) entry which is preliminary data.</text>
</comment>
<name>A0ABT7E597_9FIRM</name>
<protein>
    <submittedName>
        <fullName evidence="6">Crp/Fnr family transcriptional regulator</fullName>
    </submittedName>
</protein>
<dbReference type="InterPro" id="IPR000595">
    <property type="entry name" value="cNMP-bd_dom"/>
</dbReference>
<dbReference type="SMART" id="SM00419">
    <property type="entry name" value="HTH_CRP"/>
    <property type="match status" value="1"/>
</dbReference>
<organism evidence="6 7">
    <name type="scientific">Romboutsia sedimentorum</name>
    <dbReference type="NCBI Taxonomy" id="1368474"/>
    <lineage>
        <taxon>Bacteria</taxon>
        <taxon>Bacillati</taxon>
        <taxon>Bacillota</taxon>
        <taxon>Clostridia</taxon>
        <taxon>Peptostreptococcales</taxon>
        <taxon>Peptostreptococcaceae</taxon>
        <taxon>Romboutsia</taxon>
    </lineage>
</organism>
<gene>
    <name evidence="6" type="ORF">QOZ84_00955</name>
</gene>
<dbReference type="CDD" id="cd00038">
    <property type="entry name" value="CAP_ED"/>
    <property type="match status" value="1"/>
</dbReference>
<keyword evidence="1" id="KW-0805">Transcription regulation</keyword>
<evidence type="ECO:0000259" key="4">
    <source>
        <dbReference type="PROSITE" id="PS50042"/>
    </source>
</evidence>
<dbReference type="PANTHER" id="PTHR24567:SF28">
    <property type="entry name" value="LISTERIOLYSIN REGULATORY PROTEIN"/>
    <property type="match status" value="1"/>
</dbReference>
<sequence>MDHYCFKKDDIICLEGYALSKLIIISNGTIKLSKSTYEGKEQIIHILSVGEFFGELSLFNDNYITNFSAVAVNDVRICVISKSNMDIILSKNPHITLKILNEVSKRLMETENLAACLATNDVDHRIICMILEFVDKYGVNKNGVIHVDIPLNREGMASYCGITRETISRKLSKFEQDGLFEFESMKKLIVKDLEKMKNFMN</sequence>
<dbReference type="Pfam" id="PF13545">
    <property type="entry name" value="HTH_Crp_2"/>
    <property type="match status" value="1"/>
</dbReference>
<dbReference type="EMBL" id="JASKYM010000001">
    <property type="protein sequence ID" value="MDK2562100.1"/>
    <property type="molecule type" value="Genomic_DNA"/>
</dbReference>
<dbReference type="Gene3D" id="2.60.120.10">
    <property type="entry name" value="Jelly Rolls"/>
    <property type="match status" value="1"/>
</dbReference>
<evidence type="ECO:0000256" key="1">
    <source>
        <dbReference type="ARBA" id="ARBA00023015"/>
    </source>
</evidence>
<evidence type="ECO:0000313" key="7">
    <source>
        <dbReference type="Proteomes" id="UP001301012"/>
    </source>
</evidence>
<keyword evidence="3" id="KW-0804">Transcription</keyword>
<keyword evidence="2" id="KW-0238">DNA-binding</keyword>
<proteinExistence type="predicted"/>
<dbReference type="Proteomes" id="UP001301012">
    <property type="component" value="Unassembled WGS sequence"/>
</dbReference>
<dbReference type="PROSITE" id="PS51063">
    <property type="entry name" value="HTH_CRP_2"/>
    <property type="match status" value="1"/>
</dbReference>
<feature type="domain" description="Cyclic nucleotide-binding" evidence="4">
    <location>
        <begin position="1"/>
        <end position="106"/>
    </location>
</feature>
<dbReference type="InterPro" id="IPR050397">
    <property type="entry name" value="Env_Response_Regulators"/>
</dbReference>
<reference evidence="6 7" key="1">
    <citation type="submission" date="2023-05" db="EMBL/GenBank/DDBJ databases">
        <title>Rombocin, a short stable natural nisin variant, displays selective antimicrobial activity against Listeria monocytogenes and employs dual mode of action to kill target bacterial strains.</title>
        <authorList>
            <person name="Wambui J."/>
            <person name="Stephan R."/>
            <person name="Kuipers O.P."/>
        </authorList>
    </citation>
    <scope>NUCLEOTIDE SEQUENCE [LARGE SCALE GENOMIC DNA]</scope>
    <source>
        <strain evidence="6 7">RC002</strain>
    </source>
</reference>
<accession>A0ABT7E597</accession>
<dbReference type="PROSITE" id="PS50042">
    <property type="entry name" value="CNMP_BINDING_3"/>
    <property type="match status" value="1"/>
</dbReference>
<evidence type="ECO:0000259" key="5">
    <source>
        <dbReference type="PROSITE" id="PS51063"/>
    </source>
</evidence>
<dbReference type="PANTHER" id="PTHR24567">
    <property type="entry name" value="CRP FAMILY TRANSCRIPTIONAL REGULATORY PROTEIN"/>
    <property type="match status" value="1"/>
</dbReference>
<evidence type="ECO:0000256" key="3">
    <source>
        <dbReference type="ARBA" id="ARBA00023163"/>
    </source>
</evidence>
<dbReference type="InterPro" id="IPR036390">
    <property type="entry name" value="WH_DNA-bd_sf"/>
</dbReference>
<dbReference type="InterPro" id="IPR012318">
    <property type="entry name" value="HTH_CRP"/>
</dbReference>
<dbReference type="SUPFAM" id="SSF46785">
    <property type="entry name" value="Winged helix' DNA-binding domain"/>
    <property type="match status" value="1"/>
</dbReference>